<dbReference type="Pfam" id="PF00990">
    <property type="entry name" value="GGDEF"/>
    <property type="match status" value="1"/>
</dbReference>
<keyword evidence="4" id="KW-0597">Phosphoprotein</keyword>
<dbReference type="RefSeq" id="WP_094060129.1">
    <property type="nucleotide sequence ID" value="NZ_CP022530.1"/>
</dbReference>
<dbReference type="KEGG" id="bsan:CHH28_09730"/>
<dbReference type="InterPro" id="IPR000160">
    <property type="entry name" value="GGDEF_dom"/>
</dbReference>
<gene>
    <name evidence="7" type="ORF">CHH28_09730</name>
</gene>
<dbReference type="GO" id="GO:1902201">
    <property type="term" value="P:negative regulation of bacterial-type flagellum-dependent cell motility"/>
    <property type="evidence" value="ECO:0007669"/>
    <property type="project" value="TreeGrafter"/>
</dbReference>
<dbReference type="FunFam" id="3.40.50.2300:FF:000346">
    <property type="entry name" value="Diguanylate cyclase response regulator"/>
    <property type="match status" value="1"/>
</dbReference>
<dbReference type="CDD" id="cd00156">
    <property type="entry name" value="REC"/>
    <property type="match status" value="1"/>
</dbReference>
<dbReference type="FunFam" id="3.30.70.270:FF:000001">
    <property type="entry name" value="Diguanylate cyclase domain protein"/>
    <property type="match status" value="1"/>
</dbReference>
<feature type="domain" description="Response regulatory" evidence="5">
    <location>
        <begin position="248"/>
        <end position="364"/>
    </location>
</feature>
<evidence type="ECO:0000256" key="4">
    <source>
        <dbReference type="PROSITE-ProRule" id="PRU00169"/>
    </source>
</evidence>
<proteinExistence type="predicted"/>
<dbReference type="NCBIfam" id="TIGR00254">
    <property type="entry name" value="GGDEF"/>
    <property type="match status" value="1"/>
</dbReference>
<name>A0A222FL49_9GAMM</name>
<protein>
    <recommendedName>
        <fullName evidence="2">diguanylate cyclase</fullName>
        <ecNumber evidence="2">2.7.7.65</ecNumber>
    </recommendedName>
</protein>
<dbReference type="SMART" id="SM00267">
    <property type="entry name" value="GGDEF"/>
    <property type="match status" value="1"/>
</dbReference>
<dbReference type="Proteomes" id="UP000202440">
    <property type="component" value="Chromosome"/>
</dbReference>
<sequence length="541" mass="60767">MMTSLTPAARLRQHFSSRVINQVRQLLDIWRRLPDQQWSKEAMNDFILATEKLARFAQRFEAERHESIARAMLLILQEIRPGRSPNTEQLEQLNHHVLLLSQTALRHTDDDNPERLIPSKKPIYVALADTDNALTMAEQMQYFGLLPELKATTQDFVDSLQQRHPAAIVMDIDFGGSGAGIELANRVQQSRDIALPILFTFRQSAPTIVERLNAMRHGGVGMYSDTEVQSVIGHLENMLDHSPQPPYKILIVDDSRAQAMHAANVLNKAGMLSQVSNDPLQVLDAMASFGPDLVLMDMYMPECNGMELARVIRQQKEFLNLPIIYLSGEDDRERQLEAMAEGGDDFLTKPVEPGHLLTTIRTRVERARQLYRLISRDSLTGLLNHTHMLETLQDHINRQSGQPLSFVMVDIDHFKNINDTHGHPVGDVVIKNLALFLRQNLRKSDPIGRYGGEEFAVLLQDADERQAFAVMDKVRTNFANLIHGGLRELQVTFSCGVAQWSGESAASLVERADQALYCAKRGGRNQVSMAGKAGESEPDSA</sequence>
<dbReference type="GO" id="GO:0005886">
    <property type="term" value="C:plasma membrane"/>
    <property type="evidence" value="ECO:0007669"/>
    <property type="project" value="TreeGrafter"/>
</dbReference>
<dbReference type="SMART" id="SM00448">
    <property type="entry name" value="REC"/>
    <property type="match status" value="1"/>
</dbReference>
<evidence type="ECO:0000313" key="7">
    <source>
        <dbReference type="EMBL" id="ASP38943.1"/>
    </source>
</evidence>
<keyword evidence="8" id="KW-1185">Reference proteome</keyword>
<dbReference type="CDD" id="cd01949">
    <property type="entry name" value="GGDEF"/>
    <property type="match status" value="1"/>
</dbReference>
<evidence type="ECO:0000313" key="8">
    <source>
        <dbReference type="Proteomes" id="UP000202440"/>
    </source>
</evidence>
<dbReference type="PROSITE" id="PS50110">
    <property type="entry name" value="RESPONSE_REGULATORY"/>
    <property type="match status" value="1"/>
</dbReference>
<dbReference type="GO" id="GO:0000160">
    <property type="term" value="P:phosphorelay signal transduction system"/>
    <property type="evidence" value="ECO:0007669"/>
    <property type="project" value="InterPro"/>
</dbReference>
<dbReference type="GO" id="GO:0043709">
    <property type="term" value="P:cell adhesion involved in single-species biofilm formation"/>
    <property type="evidence" value="ECO:0007669"/>
    <property type="project" value="TreeGrafter"/>
</dbReference>
<dbReference type="InterPro" id="IPR043128">
    <property type="entry name" value="Rev_trsase/Diguanyl_cyclase"/>
</dbReference>
<dbReference type="AlphaFoldDB" id="A0A222FL49"/>
<dbReference type="EC" id="2.7.7.65" evidence="2"/>
<evidence type="ECO:0000256" key="1">
    <source>
        <dbReference type="ARBA" id="ARBA00001946"/>
    </source>
</evidence>
<dbReference type="SUPFAM" id="SSF55073">
    <property type="entry name" value="Nucleotide cyclase"/>
    <property type="match status" value="1"/>
</dbReference>
<reference evidence="7 8" key="1">
    <citation type="submission" date="2017-07" db="EMBL/GenBank/DDBJ databases">
        <title>Annotated genome sequence of Bacterioplanes sanyensis isolated from Red Sea.</title>
        <authorList>
            <person name="Rehman Z.U."/>
        </authorList>
    </citation>
    <scope>NUCLEOTIDE SEQUENCE [LARGE SCALE GENOMIC DNA]</scope>
    <source>
        <strain evidence="7 8">NV9</strain>
    </source>
</reference>
<dbReference type="OrthoDB" id="9812260at2"/>
<dbReference type="Pfam" id="PF00072">
    <property type="entry name" value="Response_reg"/>
    <property type="match status" value="1"/>
</dbReference>
<dbReference type="Gene3D" id="3.30.70.270">
    <property type="match status" value="1"/>
</dbReference>
<comment type="catalytic activity">
    <reaction evidence="3">
        <text>2 GTP = 3',3'-c-di-GMP + 2 diphosphate</text>
        <dbReference type="Rhea" id="RHEA:24898"/>
        <dbReference type="ChEBI" id="CHEBI:33019"/>
        <dbReference type="ChEBI" id="CHEBI:37565"/>
        <dbReference type="ChEBI" id="CHEBI:58805"/>
        <dbReference type="EC" id="2.7.7.65"/>
    </reaction>
</comment>
<dbReference type="Gene3D" id="3.40.50.2300">
    <property type="match status" value="1"/>
</dbReference>
<evidence type="ECO:0000256" key="3">
    <source>
        <dbReference type="ARBA" id="ARBA00034247"/>
    </source>
</evidence>
<comment type="cofactor">
    <cofactor evidence="1">
        <name>Mg(2+)</name>
        <dbReference type="ChEBI" id="CHEBI:18420"/>
    </cofactor>
</comment>
<dbReference type="EMBL" id="CP022530">
    <property type="protein sequence ID" value="ASP38943.1"/>
    <property type="molecule type" value="Genomic_DNA"/>
</dbReference>
<evidence type="ECO:0000259" key="5">
    <source>
        <dbReference type="PROSITE" id="PS50110"/>
    </source>
</evidence>
<organism evidence="7 8">
    <name type="scientific">Bacterioplanes sanyensis</name>
    <dbReference type="NCBI Taxonomy" id="1249553"/>
    <lineage>
        <taxon>Bacteria</taxon>
        <taxon>Pseudomonadati</taxon>
        <taxon>Pseudomonadota</taxon>
        <taxon>Gammaproteobacteria</taxon>
        <taxon>Oceanospirillales</taxon>
        <taxon>Oceanospirillaceae</taxon>
        <taxon>Bacterioplanes</taxon>
    </lineage>
</organism>
<accession>A0A222FL49</accession>
<dbReference type="GO" id="GO:0052621">
    <property type="term" value="F:diguanylate cyclase activity"/>
    <property type="evidence" value="ECO:0007669"/>
    <property type="project" value="UniProtKB-EC"/>
</dbReference>
<evidence type="ECO:0000259" key="6">
    <source>
        <dbReference type="PROSITE" id="PS50887"/>
    </source>
</evidence>
<dbReference type="InterPro" id="IPR011006">
    <property type="entry name" value="CheY-like_superfamily"/>
</dbReference>
<dbReference type="SUPFAM" id="SSF52172">
    <property type="entry name" value="CheY-like"/>
    <property type="match status" value="1"/>
</dbReference>
<evidence type="ECO:0000256" key="2">
    <source>
        <dbReference type="ARBA" id="ARBA00012528"/>
    </source>
</evidence>
<dbReference type="PANTHER" id="PTHR45138:SF9">
    <property type="entry name" value="DIGUANYLATE CYCLASE DGCM-RELATED"/>
    <property type="match status" value="1"/>
</dbReference>
<dbReference type="InterPro" id="IPR001789">
    <property type="entry name" value="Sig_transdc_resp-reg_receiver"/>
</dbReference>
<dbReference type="PANTHER" id="PTHR45138">
    <property type="entry name" value="REGULATORY COMPONENTS OF SENSORY TRANSDUCTION SYSTEM"/>
    <property type="match status" value="1"/>
</dbReference>
<dbReference type="InterPro" id="IPR050469">
    <property type="entry name" value="Diguanylate_Cyclase"/>
</dbReference>
<feature type="domain" description="GGDEF" evidence="6">
    <location>
        <begin position="402"/>
        <end position="532"/>
    </location>
</feature>
<feature type="modified residue" description="4-aspartylphosphate" evidence="4">
    <location>
        <position position="297"/>
    </location>
</feature>
<dbReference type="InterPro" id="IPR029787">
    <property type="entry name" value="Nucleotide_cyclase"/>
</dbReference>
<dbReference type="PROSITE" id="PS50887">
    <property type="entry name" value="GGDEF"/>
    <property type="match status" value="1"/>
</dbReference>